<evidence type="ECO:0000313" key="1">
    <source>
        <dbReference type="EMBL" id="KAF9583063.1"/>
    </source>
</evidence>
<dbReference type="OrthoDB" id="447842at2759"/>
<name>A0A9P6FWS5_9FUNG</name>
<sequence>LEEEAGITVRPECLYKAGLLLFQFENDTVGLETHVYKAYEYEGQITEYGDVVS</sequence>
<protein>
    <submittedName>
        <fullName evidence="1">Uncharacterized protein</fullName>
    </submittedName>
</protein>
<reference evidence="1" key="1">
    <citation type="journal article" date="2020" name="Fungal Divers.">
        <title>Resolving the Mortierellaceae phylogeny through synthesis of multi-gene phylogenetics and phylogenomics.</title>
        <authorList>
            <person name="Vandepol N."/>
            <person name="Liber J."/>
            <person name="Desiro A."/>
            <person name="Na H."/>
            <person name="Kennedy M."/>
            <person name="Barry K."/>
            <person name="Grigoriev I.V."/>
            <person name="Miller A.N."/>
            <person name="O'Donnell K."/>
            <person name="Stajich J.E."/>
            <person name="Bonito G."/>
        </authorList>
    </citation>
    <scope>NUCLEOTIDE SEQUENCE</scope>
    <source>
        <strain evidence="1">KOD1015</strain>
    </source>
</reference>
<evidence type="ECO:0000313" key="2">
    <source>
        <dbReference type="Proteomes" id="UP000780801"/>
    </source>
</evidence>
<dbReference type="AlphaFoldDB" id="A0A9P6FWS5"/>
<dbReference type="Proteomes" id="UP000780801">
    <property type="component" value="Unassembled WGS sequence"/>
</dbReference>
<proteinExistence type="predicted"/>
<feature type="non-terminal residue" evidence="1">
    <location>
        <position position="1"/>
    </location>
</feature>
<keyword evidence="2" id="KW-1185">Reference proteome</keyword>
<comment type="caution">
    <text evidence="1">The sequence shown here is derived from an EMBL/GenBank/DDBJ whole genome shotgun (WGS) entry which is preliminary data.</text>
</comment>
<gene>
    <name evidence="1" type="ORF">BGW38_010335</name>
</gene>
<accession>A0A9P6FWS5</accession>
<organism evidence="1 2">
    <name type="scientific">Lunasporangiospora selenospora</name>
    <dbReference type="NCBI Taxonomy" id="979761"/>
    <lineage>
        <taxon>Eukaryota</taxon>
        <taxon>Fungi</taxon>
        <taxon>Fungi incertae sedis</taxon>
        <taxon>Mucoromycota</taxon>
        <taxon>Mortierellomycotina</taxon>
        <taxon>Mortierellomycetes</taxon>
        <taxon>Mortierellales</taxon>
        <taxon>Mortierellaceae</taxon>
        <taxon>Lunasporangiospora</taxon>
    </lineage>
</organism>
<dbReference type="EMBL" id="JAABOA010000825">
    <property type="protein sequence ID" value="KAF9583063.1"/>
    <property type="molecule type" value="Genomic_DNA"/>
</dbReference>